<dbReference type="RefSeq" id="XP_028533098.1">
    <property type="nucleotide sequence ID" value="XM_028676628.1"/>
</dbReference>
<feature type="region of interest" description="Disordered" evidence="1">
    <location>
        <begin position="1310"/>
        <end position="1330"/>
    </location>
</feature>
<proteinExistence type="predicted"/>
<dbReference type="KEGG" id="prel:PRELSG_0919300"/>
<accession>A0A1J1H916</accession>
<dbReference type="Gene3D" id="3.30.1120.120">
    <property type="match status" value="1"/>
</dbReference>
<gene>
    <name evidence="2" type="ORF">PRELSG_0919300</name>
</gene>
<keyword evidence="3" id="KW-1185">Reference proteome</keyword>
<sequence>MQNFVDLDHIRTSNVTSENHHKILKNVEEVSENNNNNNKNDQNCLISENMHNNISYVCNNNIDDKHTLKHLKTKDITDQNFLIHSDNYLRNNEHSKEIFKNDESNTKNLEEAVNRRRKIREMISAYNSLNLSSCNLDNIDIQKKISLHHFDYNNDEDDKCESFVKKNIPEENYTDKFHKNQNKKENNYNYDSSITYKNNDISSCNNYSYYCNNDNIKSRINENILDKSFINDDDEMDDYKTFLTLDSNQTIFKKKPLKLPDISFLNNSSRNYNTMHNDDNDNDILRKKIIYEKLDLSSFCYDDNKNINFLSQCNGENSTLQKRTGINEFNKVCVDNNISFYELKKESKNNIVKNYIKINKVENSNIEQLINNNLSHSNNYVDKKIKSYEQKHLKENSYANRLSSKNDLDNAYFKYYNLHSSRKPNDKNNNLHSSTVKTKKEQNINFINKISNASIVYSSELKYSNLPENISKKNYKNYNNSKYENIDNEHLNDKVKFSLEEKTYLNSSYIKNIEKFKELLINATKDNLNEYVKCLQNINNKKLRNYKHYVKQVNNYSISQYLNTTFRASVPQKNIRELMLNNSDTFSSIQKCLNESDDLSTTTHSDNSSISNFTYKSLINSNNNNNNLSLKIYKRKKKYHLRNTSTLSTTSTNEINSCSEKIKNEISFSLANKNRQKKYDKSSYSFSNVNPKLENVINKNNFPNIKENDFYNLKRLDNLNVKNVKKEQNLDINDSLKSNYIKRILKKKNLYEPLENYIVEKKICNSDYANNYKNYDKDNFKENEYICSLKKKKKKKRNINNNINYIHSSKNKNKNKNYFPFNTDSEDYNKKLNSSSVSLLRSNSCENNYKKLLSNDELNKSNNQTNNTTNNKNILYIKDGDNNIKYEDNNYHEVDKFPRQSLFNCTNNFLSKNVLSNINQDNVNEENMYELGQIRKNEDTNGNNSCESNRSNMNNEDFSYINFLKNRNFINIHDNASKNGKMENNNVIYLQNDTCESNINNDLLNKKKSLCLSKKNSEDFPMYDKKLIKIDSLTKERNKISYKDSSLIRNNNLFYFNNVDDKNEINSIEKKNENILLNNIKRENFDNSIFINKKEKDSVSIDVLNFNFQSSPNNNVNLNKNNFEIPNNIQEYNCQYPEHANKSEGRDIGEIIRNNKTRIENLYDNEPSQSDYYLSENTSECKYNINENIEDNKNSRPFLNKYDYFYKSLKENSYSFNSYKEDIENKSVIGCSLDSFNEEFDNPISAPTPAASSFSNISLNSSYNKNFNKLNVFNLKNNQNNNVCEIHNHLNDQKYYMNIDELKKGNFYNNNNSKSNYDKSSTGNKNFNNSKEKNINLNLVSDKNKHNIYENHRHTINTNKGENSYSVNHFLNKKYEMSNASTNFLKNNINNTENNFDFINNKKYNDNSQILIDKKYTNFTNVFKDNINKKNISDTFSESTVNNRKSLNSIITNNINNLDKNLIHNNENIIIQKPLYKEIYNNYTFSKKNNSPETLTNNLINLTEPNWNYKKTNKNSVNKIVNTLEIKDIKINTKQGIFEITSVGEVIFTFLGRSEIKRYKNVKKKNMNIDISKPRKLLFIIEIDGINIKIKDVLMNEVLDYYNIFEEELPKTHNARYEYAYNVVETLKKHTPKVSLTKKWFGTYHLMSNGSTPDFIAILNNNMFIEKVEIKNNHVTFILKDRTSITIHNDDLNEITTNFTKKTIEEKEKSVNDSKGSYNFLKEMKGDNEDIKIILMNLQKLLKKTGVSIDIIIQNWCNTLHAYSHCLSLLTKGNAEYTLKLKKALADMTEKTEIHRRNIYFSIFPIIIEE</sequence>
<name>A0A1J1H916_PLARL</name>
<dbReference type="InterPro" id="IPR046437">
    <property type="entry name" value="Ser_Thr-PK_POLO_box_1_sf"/>
</dbReference>
<evidence type="ECO:0000313" key="3">
    <source>
        <dbReference type="Proteomes" id="UP000220158"/>
    </source>
</evidence>
<protein>
    <submittedName>
        <fullName evidence="2">Uncharacterized protein</fullName>
    </submittedName>
</protein>
<reference evidence="2 3" key="1">
    <citation type="submission" date="2015-04" db="EMBL/GenBank/DDBJ databases">
        <authorList>
            <consortium name="Pathogen Informatics"/>
        </authorList>
    </citation>
    <scope>NUCLEOTIDE SEQUENCE [LARGE SCALE GENOMIC DNA]</scope>
    <source>
        <strain evidence="2 3">SGS1</strain>
    </source>
</reference>
<dbReference type="OrthoDB" id="377384at2759"/>
<dbReference type="EMBL" id="LN835304">
    <property type="protein sequence ID" value="CRH00093.1"/>
    <property type="molecule type" value="Genomic_DNA"/>
</dbReference>
<evidence type="ECO:0000313" key="2">
    <source>
        <dbReference type="EMBL" id="CRH00093.1"/>
    </source>
</evidence>
<organism evidence="2 3">
    <name type="scientific">Plasmodium relictum</name>
    <dbReference type="NCBI Taxonomy" id="85471"/>
    <lineage>
        <taxon>Eukaryota</taxon>
        <taxon>Sar</taxon>
        <taxon>Alveolata</taxon>
        <taxon>Apicomplexa</taxon>
        <taxon>Aconoidasida</taxon>
        <taxon>Haemosporida</taxon>
        <taxon>Plasmodiidae</taxon>
        <taxon>Plasmodium</taxon>
        <taxon>Plasmodium (Haemamoeba)</taxon>
    </lineage>
</organism>
<dbReference type="Proteomes" id="UP000220158">
    <property type="component" value="Chromosome 9"/>
</dbReference>
<dbReference type="VEuPathDB" id="PlasmoDB:PRELSG_0919300"/>
<dbReference type="OMA" id="RYEYAYD"/>
<evidence type="ECO:0000256" key="1">
    <source>
        <dbReference type="SAM" id="MobiDB-lite"/>
    </source>
</evidence>
<feature type="compositionally biased region" description="Low complexity" evidence="1">
    <location>
        <begin position="1310"/>
        <end position="1321"/>
    </location>
</feature>
<dbReference type="GeneID" id="39736205"/>